<reference evidence="2" key="2">
    <citation type="submission" date="2020-08" db="EMBL/GenBank/DDBJ databases">
        <authorList>
            <person name="Shumante A."/>
            <person name="Zimin A.V."/>
            <person name="Puiu D."/>
            <person name="Salzberg S.L."/>
        </authorList>
    </citation>
    <scope>NUCLEOTIDE SEQUENCE</scope>
    <source>
        <strain evidence="2">WC2-LM</strain>
        <tissue evidence="2">Liver</tissue>
    </source>
</reference>
<evidence type="ECO:0000313" key="3">
    <source>
        <dbReference type="EMBL" id="VTJ61692.1"/>
    </source>
</evidence>
<dbReference type="EMBL" id="WJEC01001708">
    <property type="protein sequence ID" value="KAF7478121.1"/>
    <property type="molecule type" value="Genomic_DNA"/>
</dbReference>
<evidence type="ECO:0000313" key="4">
    <source>
        <dbReference type="Proteomes" id="UP000335636"/>
    </source>
</evidence>
<gene>
    <name evidence="2" type="ORF">GHT09_010823</name>
    <name evidence="3" type="ORF">MONAX_5E042358</name>
</gene>
<feature type="region of interest" description="Disordered" evidence="1">
    <location>
        <begin position="12"/>
        <end position="33"/>
    </location>
</feature>
<evidence type="ECO:0000313" key="2">
    <source>
        <dbReference type="EMBL" id="KAF7478121.1"/>
    </source>
</evidence>
<name>A0A5E4AZ59_MARMO</name>
<dbReference type="Proteomes" id="UP000335636">
    <property type="component" value="Unassembled WGS sequence"/>
</dbReference>
<reference evidence="3 4" key="1">
    <citation type="submission" date="2019-04" db="EMBL/GenBank/DDBJ databases">
        <authorList>
            <person name="Alioto T."/>
            <person name="Alioto T."/>
        </authorList>
    </citation>
    <scope>NUCLEOTIDE SEQUENCE [LARGE SCALE GENOMIC DNA]</scope>
</reference>
<keyword evidence="4" id="KW-1185">Reference proteome</keyword>
<sequence>MCDCWRFLLCGATGGSSCPSPGPPNEAPREETDDQVAVSDAIGLVQEQPEEMATSPGPTANPTQRLILNRPVPGMAGMMVSRPWAVLPGWPQLLPRPTSGPPLLKDMSSFAFPLAT</sequence>
<organism evidence="3 4">
    <name type="scientific">Marmota monax</name>
    <name type="common">Woodchuck</name>
    <dbReference type="NCBI Taxonomy" id="9995"/>
    <lineage>
        <taxon>Eukaryota</taxon>
        <taxon>Metazoa</taxon>
        <taxon>Chordata</taxon>
        <taxon>Craniata</taxon>
        <taxon>Vertebrata</taxon>
        <taxon>Euteleostomi</taxon>
        <taxon>Mammalia</taxon>
        <taxon>Eutheria</taxon>
        <taxon>Euarchontoglires</taxon>
        <taxon>Glires</taxon>
        <taxon>Rodentia</taxon>
        <taxon>Sciuromorpha</taxon>
        <taxon>Sciuridae</taxon>
        <taxon>Xerinae</taxon>
        <taxon>Marmotini</taxon>
        <taxon>Marmota</taxon>
    </lineage>
</organism>
<dbReference type="Proteomes" id="UP000662637">
    <property type="component" value="Unassembled WGS sequence"/>
</dbReference>
<dbReference type="EMBL" id="CABDUW010000180">
    <property type="protein sequence ID" value="VTJ61692.1"/>
    <property type="molecule type" value="Genomic_DNA"/>
</dbReference>
<proteinExistence type="predicted"/>
<protein>
    <submittedName>
        <fullName evidence="3">Uncharacterized protein</fullName>
    </submittedName>
</protein>
<dbReference type="AlphaFoldDB" id="A0A5E4AZ59"/>
<evidence type="ECO:0000256" key="1">
    <source>
        <dbReference type="SAM" id="MobiDB-lite"/>
    </source>
</evidence>
<dbReference type="PROSITE" id="PS51257">
    <property type="entry name" value="PROKAR_LIPOPROTEIN"/>
    <property type="match status" value="1"/>
</dbReference>
<accession>A0A5E4AZ59</accession>